<organism evidence="3 4">
    <name type="scientific">Leucobacter allii</name>
    <dbReference type="NCBI Taxonomy" id="2932247"/>
    <lineage>
        <taxon>Bacteria</taxon>
        <taxon>Bacillati</taxon>
        <taxon>Actinomycetota</taxon>
        <taxon>Actinomycetes</taxon>
        <taxon>Micrococcales</taxon>
        <taxon>Microbacteriaceae</taxon>
        <taxon>Leucobacter</taxon>
    </lineage>
</organism>
<dbReference type="InterPro" id="IPR002347">
    <property type="entry name" value="SDR_fam"/>
</dbReference>
<dbReference type="PRINTS" id="PR00080">
    <property type="entry name" value="SDRFAMILY"/>
</dbReference>
<evidence type="ECO:0000256" key="1">
    <source>
        <dbReference type="ARBA" id="ARBA00006484"/>
    </source>
</evidence>
<comment type="similarity">
    <text evidence="1">Belongs to the short-chain dehydrogenases/reductases (SDR) family.</text>
</comment>
<dbReference type="SUPFAM" id="SSF51735">
    <property type="entry name" value="NAD(P)-binding Rossmann-fold domains"/>
    <property type="match status" value="1"/>
</dbReference>
<dbReference type="CDD" id="cd05233">
    <property type="entry name" value="SDR_c"/>
    <property type="match status" value="1"/>
</dbReference>
<protein>
    <submittedName>
        <fullName evidence="3">SDR family oxidoreductase</fullName>
    </submittedName>
</protein>
<dbReference type="Gene3D" id="3.40.50.720">
    <property type="entry name" value="NAD(P)-binding Rossmann-like Domain"/>
    <property type="match status" value="1"/>
</dbReference>
<dbReference type="InterPro" id="IPR036291">
    <property type="entry name" value="NAD(P)-bd_dom_sf"/>
</dbReference>
<dbReference type="Pfam" id="PF13561">
    <property type="entry name" value="adh_short_C2"/>
    <property type="match status" value="1"/>
</dbReference>
<sequence>MSGAGGAAPGAEAGAGYPGLADAVVVVTGAAVGQGAATARLLAAAGARVVAVDLGPAPADRGDGRISVRGLDVADEAGWAVLAAELGELLGGRPLRGLVNNAGITHRAGLAATGLLAWERVLAVNLTGPMLGIRALAPLMAAGSSIVNVGSVAGLTAHATAAYTASKWGLRGLTHVAATEYGPRGIRVNIVHPGFIETPMTADAPAAMRDAQLELTPLERFGDPEEVARVTAFLLSDAASYVSGAEIPVDGAFASSSGAKLMADRIAGAGGAAR</sequence>
<dbReference type="PRINTS" id="PR00081">
    <property type="entry name" value="GDHRDH"/>
</dbReference>
<evidence type="ECO:0000313" key="3">
    <source>
        <dbReference type="EMBL" id="UOQ57431.1"/>
    </source>
</evidence>
<proteinExistence type="inferred from homology"/>
<gene>
    <name evidence="3" type="ORF">MUN78_00885</name>
</gene>
<dbReference type="PANTHER" id="PTHR24321">
    <property type="entry name" value="DEHYDROGENASES, SHORT CHAIN"/>
    <property type="match status" value="1"/>
</dbReference>
<dbReference type="EMBL" id="CP095045">
    <property type="protein sequence ID" value="UOQ57431.1"/>
    <property type="molecule type" value="Genomic_DNA"/>
</dbReference>
<keyword evidence="4" id="KW-1185">Reference proteome</keyword>
<evidence type="ECO:0000256" key="2">
    <source>
        <dbReference type="ARBA" id="ARBA00023002"/>
    </source>
</evidence>
<dbReference type="PANTHER" id="PTHR24321:SF8">
    <property type="entry name" value="ESTRADIOL 17-BETA-DEHYDROGENASE 8-RELATED"/>
    <property type="match status" value="1"/>
</dbReference>
<reference evidence="3 4" key="1">
    <citation type="submission" date="2022-04" db="EMBL/GenBank/DDBJ databases">
        <title>Leucobacter sp. isolated from rhizosphere of garlic.</title>
        <authorList>
            <person name="Won M."/>
            <person name="Lee C.-M."/>
            <person name="Woen H.-Y."/>
            <person name="Kwon S.-W."/>
        </authorList>
    </citation>
    <scope>NUCLEOTIDE SEQUENCE [LARGE SCALE GENOMIC DNA]</scope>
    <source>
        <strain evidence="3 4">H21R-40</strain>
    </source>
</reference>
<evidence type="ECO:0000313" key="4">
    <source>
        <dbReference type="Proteomes" id="UP000831786"/>
    </source>
</evidence>
<dbReference type="Proteomes" id="UP000831786">
    <property type="component" value="Chromosome"/>
</dbReference>
<name>A0ABY4FMB1_9MICO</name>
<dbReference type="RefSeq" id="WP_244728169.1">
    <property type="nucleotide sequence ID" value="NZ_CP095045.1"/>
</dbReference>
<keyword evidence="2" id="KW-0560">Oxidoreductase</keyword>
<accession>A0ABY4FMB1</accession>